<keyword evidence="2" id="KW-1133">Transmembrane helix</keyword>
<dbReference type="PANTHER" id="PTHR20992:SF9">
    <property type="entry name" value="AT15442P-RELATED"/>
    <property type="match status" value="1"/>
</dbReference>
<feature type="region of interest" description="Disordered" evidence="1">
    <location>
        <begin position="388"/>
        <end position="407"/>
    </location>
</feature>
<feature type="transmembrane region" description="Helical" evidence="2">
    <location>
        <begin position="264"/>
        <end position="287"/>
    </location>
</feature>
<sequence>MRRLVVVSVHDGLRCAATETILALPWASSLEVQSASRGDGVGLARLAFKVRATHVGATLKALKEVLGAKGTVDVMDVRVSTEALPPSRSTRTCCRSIADRLSTLEIHESISSASHLHSDHVSCVVLASFIASIGLLSDGSSVVLAAFFISPLMTMLLGLTWGCCVSDGPLARRSLRNLVVDAVLCFAIGLLVGGVLGQSMPHDPVALVTPPNSEDDNKGVWSPLSVSSSEILNRGPPASNIVLAACVAAFSGIAVALGHTGGMLSVFAGVALSTSLLPPLVNAGLMVGLAATYPRVKTTRGDRLVKVAYYSAAIYLVNIIAVFLFCYVTLRLKRVGGRTLRAAQRDFSMTTTSMTEAAADDEGDGGVAPTRGDVVLGEPPQQVLEYRALEEDSDSDSDSDSDNEGVC</sequence>
<feature type="transmembrane region" description="Helical" evidence="2">
    <location>
        <begin position="307"/>
        <end position="330"/>
    </location>
</feature>
<feature type="transmembrane region" description="Helical" evidence="2">
    <location>
        <begin position="178"/>
        <end position="197"/>
    </location>
</feature>
<feature type="region of interest" description="Disordered" evidence="1">
    <location>
        <begin position="351"/>
        <end position="379"/>
    </location>
</feature>
<comment type="caution">
    <text evidence="3">The sequence shown here is derived from an EMBL/GenBank/DDBJ whole genome shotgun (WGS) entry which is preliminary data.</text>
</comment>
<dbReference type="PANTHER" id="PTHR20992">
    <property type="entry name" value="AT15442P-RELATED"/>
    <property type="match status" value="1"/>
</dbReference>
<feature type="transmembrane region" description="Helical" evidence="2">
    <location>
        <begin position="143"/>
        <end position="166"/>
    </location>
</feature>
<accession>A0AAD7UQM5</accession>
<dbReference type="InterPro" id="IPR005240">
    <property type="entry name" value="DUF389"/>
</dbReference>
<dbReference type="Pfam" id="PF04087">
    <property type="entry name" value="DUF389"/>
    <property type="match status" value="1"/>
</dbReference>
<protein>
    <submittedName>
        <fullName evidence="3">Uncharacterized protein</fullName>
    </submittedName>
</protein>
<dbReference type="AlphaFoldDB" id="A0AAD7UQM5"/>
<proteinExistence type="predicted"/>
<gene>
    <name evidence="3" type="ORF">CTAYLR_001150</name>
</gene>
<keyword evidence="2" id="KW-0472">Membrane</keyword>
<evidence type="ECO:0000313" key="4">
    <source>
        <dbReference type="Proteomes" id="UP001230188"/>
    </source>
</evidence>
<feature type="transmembrane region" description="Helical" evidence="2">
    <location>
        <begin position="238"/>
        <end position="257"/>
    </location>
</feature>
<dbReference type="EMBL" id="JAQMWT010000009">
    <property type="protein sequence ID" value="KAJ8614228.1"/>
    <property type="molecule type" value="Genomic_DNA"/>
</dbReference>
<keyword evidence="4" id="KW-1185">Reference proteome</keyword>
<dbReference type="Proteomes" id="UP001230188">
    <property type="component" value="Unassembled WGS sequence"/>
</dbReference>
<evidence type="ECO:0000256" key="1">
    <source>
        <dbReference type="SAM" id="MobiDB-lite"/>
    </source>
</evidence>
<keyword evidence="2" id="KW-0812">Transmembrane</keyword>
<evidence type="ECO:0000313" key="3">
    <source>
        <dbReference type="EMBL" id="KAJ8614228.1"/>
    </source>
</evidence>
<feature type="compositionally biased region" description="Acidic residues" evidence="1">
    <location>
        <begin position="391"/>
        <end position="407"/>
    </location>
</feature>
<name>A0AAD7UQM5_9STRA</name>
<reference evidence="3" key="1">
    <citation type="submission" date="2023-01" db="EMBL/GenBank/DDBJ databases">
        <title>Metagenome sequencing of chrysophaentin producing Chrysophaeum taylorii.</title>
        <authorList>
            <person name="Davison J."/>
            <person name="Bewley C."/>
        </authorList>
    </citation>
    <scope>NUCLEOTIDE SEQUENCE</scope>
    <source>
        <strain evidence="3">NIES-1699</strain>
    </source>
</reference>
<evidence type="ECO:0000256" key="2">
    <source>
        <dbReference type="SAM" id="Phobius"/>
    </source>
</evidence>
<organism evidence="3 4">
    <name type="scientific">Chrysophaeum taylorii</name>
    <dbReference type="NCBI Taxonomy" id="2483200"/>
    <lineage>
        <taxon>Eukaryota</taxon>
        <taxon>Sar</taxon>
        <taxon>Stramenopiles</taxon>
        <taxon>Ochrophyta</taxon>
        <taxon>Pelagophyceae</taxon>
        <taxon>Pelagomonadales</taxon>
        <taxon>Pelagomonadaceae</taxon>
        <taxon>Chrysophaeum</taxon>
    </lineage>
</organism>